<proteinExistence type="predicted"/>
<feature type="region of interest" description="Disordered" evidence="1">
    <location>
        <begin position="89"/>
        <end position="184"/>
    </location>
</feature>
<organism evidence="3 4">
    <name type="scientific">Roseicella aquatilis</name>
    <dbReference type="NCBI Taxonomy" id="2527868"/>
    <lineage>
        <taxon>Bacteria</taxon>
        <taxon>Pseudomonadati</taxon>
        <taxon>Pseudomonadota</taxon>
        <taxon>Alphaproteobacteria</taxon>
        <taxon>Acetobacterales</taxon>
        <taxon>Roseomonadaceae</taxon>
        <taxon>Roseicella</taxon>
    </lineage>
</organism>
<dbReference type="OrthoDB" id="7284600at2"/>
<protein>
    <recommendedName>
        <fullName evidence="5">KTSC domain-containing protein</fullName>
    </recommendedName>
</protein>
<dbReference type="RefSeq" id="WP_132283649.1">
    <property type="nucleotide sequence ID" value="NZ_SKBM01000001.1"/>
</dbReference>
<evidence type="ECO:0000313" key="3">
    <source>
        <dbReference type="EMBL" id="TCZ66679.1"/>
    </source>
</evidence>
<evidence type="ECO:0000313" key="4">
    <source>
        <dbReference type="Proteomes" id="UP000295023"/>
    </source>
</evidence>
<keyword evidence="4" id="KW-1185">Reference proteome</keyword>
<evidence type="ECO:0000256" key="2">
    <source>
        <dbReference type="SAM" id="SignalP"/>
    </source>
</evidence>
<dbReference type="Proteomes" id="UP000295023">
    <property type="component" value="Unassembled WGS sequence"/>
</dbReference>
<feature type="signal peptide" evidence="2">
    <location>
        <begin position="1"/>
        <end position="19"/>
    </location>
</feature>
<evidence type="ECO:0008006" key="5">
    <source>
        <dbReference type="Google" id="ProtNLM"/>
    </source>
</evidence>
<dbReference type="AlphaFoldDB" id="A0A4R4DXZ3"/>
<gene>
    <name evidence="3" type="ORF">EXY23_00770</name>
</gene>
<comment type="caution">
    <text evidence="3">The sequence shown here is derived from an EMBL/GenBank/DDBJ whole genome shotgun (WGS) entry which is preliminary data.</text>
</comment>
<keyword evidence="2" id="KW-0732">Signal</keyword>
<dbReference type="EMBL" id="SKBM01000001">
    <property type="protein sequence ID" value="TCZ66679.1"/>
    <property type="molecule type" value="Genomic_DNA"/>
</dbReference>
<feature type="compositionally biased region" description="Low complexity" evidence="1">
    <location>
        <begin position="103"/>
        <end position="132"/>
    </location>
</feature>
<name>A0A4R4DXZ3_9PROT</name>
<sequence length="184" mass="18689">MLRRAALAAIACGPQMAAAAEMCSTSTLVSPTYASARWCGEPPEAGTLRLTRRDGSLAEFRDVPLATFREVVRVPKVGQYVATEIVPRFPGQGARPDAPPAPARAASGASAGRIGHPAATPSPRPATAGPAGQDRHRHEPVRMASQAGPAATKRNPAPAPGGACAGTPGGLPVSAARCSRTRGS</sequence>
<reference evidence="3 4" key="1">
    <citation type="submission" date="2019-03" db="EMBL/GenBank/DDBJ databases">
        <title>Paracraurococcus aquatilis NE82 genome sequence.</title>
        <authorList>
            <person name="Zhao Y."/>
            <person name="Du Z."/>
        </authorList>
    </citation>
    <scope>NUCLEOTIDE SEQUENCE [LARGE SCALE GENOMIC DNA]</scope>
    <source>
        <strain evidence="3 4">NE82</strain>
    </source>
</reference>
<feature type="chain" id="PRO_5020784888" description="KTSC domain-containing protein" evidence="2">
    <location>
        <begin position="20"/>
        <end position="184"/>
    </location>
</feature>
<accession>A0A4R4DXZ3</accession>
<evidence type="ECO:0000256" key="1">
    <source>
        <dbReference type="SAM" id="MobiDB-lite"/>
    </source>
</evidence>